<feature type="compositionally biased region" description="Low complexity" evidence="4">
    <location>
        <begin position="882"/>
        <end position="894"/>
    </location>
</feature>
<dbReference type="SMART" id="SM00066">
    <property type="entry name" value="GAL4"/>
    <property type="match status" value="1"/>
</dbReference>
<dbReference type="GO" id="GO:0006351">
    <property type="term" value="P:DNA-templated transcription"/>
    <property type="evidence" value="ECO:0007669"/>
    <property type="project" value="InterPro"/>
</dbReference>
<keyword evidence="2" id="KW-0479">Metal-binding</keyword>
<feature type="compositionally biased region" description="Acidic residues" evidence="4">
    <location>
        <begin position="67"/>
        <end position="82"/>
    </location>
</feature>
<dbReference type="CDD" id="cd12148">
    <property type="entry name" value="fungal_TF_MHR"/>
    <property type="match status" value="1"/>
</dbReference>
<evidence type="ECO:0000313" key="6">
    <source>
        <dbReference type="EMBL" id="CTR05979.1"/>
    </source>
</evidence>
<dbReference type="GO" id="GO:0000981">
    <property type="term" value="F:DNA-binding transcription factor activity, RNA polymerase II-specific"/>
    <property type="evidence" value="ECO:0007669"/>
    <property type="project" value="InterPro"/>
</dbReference>
<dbReference type="Gene3D" id="4.10.240.10">
    <property type="entry name" value="Zn(2)-C6 fungal-type DNA-binding domain"/>
    <property type="match status" value="1"/>
</dbReference>
<accession>A0A0K3C8D4</accession>
<evidence type="ECO:0000256" key="3">
    <source>
        <dbReference type="ARBA" id="ARBA00023242"/>
    </source>
</evidence>
<dbReference type="OrthoDB" id="3364175at2759"/>
<dbReference type="CDD" id="cd00067">
    <property type="entry name" value="GAL4"/>
    <property type="match status" value="1"/>
</dbReference>
<reference evidence="6 8" key="1">
    <citation type="submission" date="2015-07" db="EMBL/GenBank/DDBJ databases">
        <authorList>
            <person name="Cajimat M.N.B."/>
            <person name="Milazzo M.L."/>
            <person name="Fulhorst C.F."/>
        </authorList>
    </citation>
    <scope>NUCLEOTIDE SEQUENCE [LARGE SCALE GENOMIC DNA]</scope>
    <source>
        <strain evidence="6">Single colony</strain>
    </source>
</reference>
<feature type="compositionally biased region" description="Acidic residues" evidence="4">
    <location>
        <begin position="815"/>
        <end position="825"/>
    </location>
</feature>
<protein>
    <submittedName>
        <fullName evidence="6">BY PROTMAP: gi|472580822|gb|EMS18595.1| Zn(2)-C6 fungal-type transcription factor [Rhodosporidium toruloides NP11] gi|647399857|emb|CDR44829.1| RHTO0S10e01442g1_1 [Rhodosporidium toruloides]</fullName>
    </submittedName>
</protein>
<feature type="domain" description="Zn(2)-C6 fungal-type" evidence="5">
    <location>
        <begin position="101"/>
        <end position="133"/>
    </location>
</feature>
<evidence type="ECO:0000256" key="2">
    <source>
        <dbReference type="ARBA" id="ARBA00022723"/>
    </source>
</evidence>
<dbReference type="OMA" id="MLRFQRH"/>
<dbReference type="AlphaFoldDB" id="A0A0K3C8D4"/>
<feature type="region of interest" description="Disordered" evidence="4">
    <location>
        <begin position="807"/>
        <end position="826"/>
    </location>
</feature>
<dbReference type="EMBL" id="LCTV02000003">
    <property type="protein sequence ID" value="PRQ76059.1"/>
    <property type="molecule type" value="Genomic_DNA"/>
</dbReference>
<reference evidence="7 9" key="2">
    <citation type="journal article" date="2018" name="Elife">
        <title>Functional genomics of lipid metabolism in the oleaginous yeast Rhodosporidium toruloides.</title>
        <authorList>
            <person name="Coradetti S.T."/>
            <person name="Pinel D."/>
            <person name="Geiselman G."/>
            <person name="Ito M."/>
            <person name="Mondo S."/>
            <person name="Reilly M.C."/>
            <person name="Cheng Y.F."/>
            <person name="Bauer S."/>
            <person name="Grigoriev I."/>
            <person name="Gladden J.M."/>
            <person name="Simmons B.A."/>
            <person name="Brem R."/>
            <person name="Arkin A.P."/>
            <person name="Skerker J.M."/>
        </authorList>
    </citation>
    <scope>NUCLEOTIDE SEQUENCE [LARGE SCALE GENOMIC DNA]</scope>
    <source>
        <strain evidence="7 9">NBRC 0880</strain>
    </source>
</reference>
<sequence length="1038" mass="111704">MDSIPRTLDFPAQSASSTPQPQPLPVPTASTSSAIPAKRKLDAATPPAGKAKAKGKSAATTAADGTAGEEDELDEDGQDGAEGEGGGESKPKKRRNRMALSCKECKRRKIKCDRVMPICGNCTKRGKPSECAWDVLQPANDVYLPPNLARTSDLEALAARLAHVEKYLRTLPPNLAPFRPLDIVPIVPKDRPGEVSDGRGGGKKRKLIGAMDDEAFSDTEDAAVQLENGVFRPTETVSTGLTTSLVAPTRPNGLMPSPQPPSLMRATSTTAAASLSFAASRFGAPQVELTKALTSIVSPPVNSASSSLLAHLPVDFDATPEQVAQARADEIDRIMRTLPGRDAIGYLVERYFDNVAWLFHHLHAPSFRAEVEAFHTLCNRNRQHSIDLPWLALLLMVLSLALDSLHHSRSPLALDPTRTMVEEKDHPLEAYAEETLKKMPERWFGASVRALRLAEFETVPRIRSIQTIILYTQYLQLSSADRGEPSQRVVWLSSAVRLAQVLKLHQLGSNPETMPPDDPAFPPGKNSIKREMAKRLWAVLVYQDWLFATRVNLYYTISPLHCDTDDPLNVNDADLSPSKTALTPAPSTVLTDSSADRVRIATARQARAVFDRTVLVKDYSAQTIADLDAGFRLILDELPERWTLAADEHEQPMLRFQRHFVLEGLHNRIFRLHRPVFSKAQKNPALKFSADACLKSARAVVVSTHNIRDAVSDVPYTYTHVLGAALVLFQDIFQAIKHDLSTIEIESKMSTLQLALEIFSAKPSSPSLAAHVPQGHKILSGLLREVERRRANRAAKALIRAAAATAGENGSAVEPLEEDEEEESFSDVLARIQRSLTADSAPHRGTPPPTRNIPSKVRGEGARGQNCSSADGAPSWQQTAGAAPLDPALSSASTSLPPVPVDLSCSLLPPTSTALSFPLGSDFDPEPWPFPAPDPSANHLSLFAAVDPDISFDLGGFSGFGSQFSSGSGLDFGATNGNALGDDLLTGFVGGVNDGGTSAAGVAVTPSAWAVPEAAAGTREMTDAEAAAAYWGTAGRTA</sequence>
<gene>
    <name evidence="6" type="primary">FGENESH: predicted gene_3.291</name>
    <name evidence="7" type="ORF">AAT19DRAFT_13081</name>
    <name evidence="6" type="ORF">BN2166_0018400</name>
</gene>
<evidence type="ECO:0000313" key="8">
    <source>
        <dbReference type="Proteomes" id="UP000199069"/>
    </source>
</evidence>
<dbReference type="Proteomes" id="UP000239560">
    <property type="component" value="Unassembled WGS sequence"/>
</dbReference>
<dbReference type="InterPro" id="IPR036864">
    <property type="entry name" value="Zn2-C6_fun-type_DNA-bd_sf"/>
</dbReference>
<comment type="subcellular location">
    <subcellularLocation>
        <location evidence="1">Nucleus</location>
    </subcellularLocation>
</comment>
<dbReference type="EMBL" id="CWKI01000003">
    <property type="protein sequence ID" value="CTR05979.1"/>
    <property type="molecule type" value="Genomic_DNA"/>
</dbReference>
<keyword evidence="8" id="KW-1185">Reference proteome</keyword>
<dbReference type="PROSITE" id="PS00463">
    <property type="entry name" value="ZN2_CY6_FUNGAL_1"/>
    <property type="match status" value="1"/>
</dbReference>
<dbReference type="PANTHER" id="PTHR31001:SF89">
    <property type="entry name" value="ZN(2)-C6 FUNGAL-TYPE DOMAIN-CONTAINING PROTEIN"/>
    <property type="match status" value="1"/>
</dbReference>
<proteinExistence type="predicted"/>
<evidence type="ECO:0000259" key="5">
    <source>
        <dbReference type="PROSITE" id="PS50048"/>
    </source>
</evidence>
<organism evidence="6 8">
    <name type="scientific">Rhodotorula toruloides</name>
    <name type="common">Yeast</name>
    <name type="synonym">Rhodosporidium toruloides</name>
    <dbReference type="NCBI Taxonomy" id="5286"/>
    <lineage>
        <taxon>Eukaryota</taxon>
        <taxon>Fungi</taxon>
        <taxon>Dikarya</taxon>
        <taxon>Basidiomycota</taxon>
        <taxon>Pucciniomycotina</taxon>
        <taxon>Microbotryomycetes</taxon>
        <taxon>Sporidiobolales</taxon>
        <taxon>Sporidiobolaceae</taxon>
        <taxon>Rhodotorula</taxon>
    </lineage>
</organism>
<feature type="compositionally biased region" description="Low complexity" evidence="4">
    <location>
        <begin position="43"/>
        <end position="66"/>
    </location>
</feature>
<dbReference type="GO" id="GO:0003677">
    <property type="term" value="F:DNA binding"/>
    <property type="evidence" value="ECO:0007669"/>
    <property type="project" value="InterPro"/>
</dbReference>
<dbReference type="PROSITE" id="PS50048">
    <property type="entry name" value="ZN2_CY6_FUNGAL_2"/>
    <property type="match status" value="1"/>
</dbReference>
<dbReference type="InterPro" id="IPR001138">
    <property type="entry name" value="Zn2Cys6_DnaBD"/>
</dbReference>
<dbReference type="InterPro" id="IPR007219">
    <property type="entry name" value="XnlR_reg_dom"/>
</dbReference>
<dbReference type="Pfam" id="PF04082">
    <property type="entry name" value="Fungal_trans"/>
    <property type="match status" value="1"/>
</dbReference>
<dbReference type="InterPro" id="IPR050613">
    <property type="entry name" value="Sec_Metabolite_Reg"/>
</dbReference>
<dbReference type="SUPFAM" id="SSF57701">
    <property type="entry name" value="Zn2/Cys6 DNA-binding domain"/>
    <property type="match status" value="1"/>
</dbReference>
<evidence type="ECO:0000256" key="1">
    <source>
        <dbReference type="ARBA" id="ARBA00004123"/>
    </source>
</evidence>
<name>A0A0K3C8D4_RHOTO</name>
<evidence type="ECO:0000256" key="4">
    <source>
        <dbReference type="SAM" id="MobiDB-lite"/>
    </source>
</evidence>
<feature type="region of interest" description="Disordered" evidence="4">
    <location>
        <begin position="1"/>
        <end position="99"/>
    </location>
</feature>
<feature type="compositionally biased region" description="Polar residues" evidence="4">
    <location>
        <begin position="865"/>
        <end position="880"/>
    </location>
</feature>
<dbReference type="Pfam" id="PF00172">
    <property type="entry name" value="Zn_clus"/>
    <property type="match status" value="1"/>
</dbReference>
<evidence type="ECO:0000313" key="9">
    <source>
        <dbReference type="Proteomes" id="UP000239560"/>
    </source>
</evidence>
<evidence type="ECO:0000313" key="7">
    <source>
        <dbReference type="EMBL" id="PRQ76059.1"/>
    </source>
</evidence>
<dbReference type="GO" id="GO:0008270">
    <property type="term" value="F:zinc ion binding"/>
    <property type="evidence" value="ECO:0007669"/>
    <property type="project" value="InterPro"/>
</dbReference>
<dbReference type="PANTHER" id="PTHR31001">
    <property type="entry name" value="UNCHARACTERIZED TRANSCRIPTIONAL REGULATORY PROTEIN"/>
    <property type="match status" value="1"/>
</dbReference>
<keyword evidence="3" id="KW-0539">Nucleus</keyword>
<feature type="region of interest" description="Disordered" evidence="4">
    <location>
        <begin position="836"/>
        <end position="894"/>
    </location>
</feature>
<dbReference type="Proteomes" id="UP000199069">
    <property type="component" value="Unassembled WGS sequence"/>
</dbReference>
<dbReference type="GO" id="GO:0005634">
    <property type="term" value="C:nucleus"/>
    <property type="evidence" value="ECO:0007669"/>
    <property type="project" value="UniProtKB-SubCell"/>
</dbReference>